<protein>
    <submittedName>
        <fullName evidence="3">Uncharacterized protein</fullName>
    </submittedName>
</protein>
<dbReference type="PATRIC" id="fig|1297742.4.peg.6281"/>
<evidence type="ECO:0000313" key="3">
    <source>
        <dbReference type="EMBL" id="AKQ69278.1"/>
    </source>
</evidence>
<dbReference type="Proteomes" id="UP000009026">
    <property type="component" value="Chromosome"/>
</dbReference>
<dbReference type="EMBL" id="CP012109">
    <property type="protein sequence ID" value="AKQ69278.1"/>
    <property type="molecule type" value="Genomic_DNA"/>
</dbReference>
<keyword evidence="1" id="KW-0175">Coiled coil</keyword>
<keyword evidence="4" id="KW-1185">Reference proteome</keyword>
<dbReference type="KEGG" id="mym:A176_006190"/>
<dbReference type="NCBIfam" id="NF040658">
    <property type="entry name" value="Myxo_OME_TraC"/>
    <property type="match status" value="1"/>
</dbReference>
<evidence type="ECO:0000256" key="2">
    <source>
        <dbReference type="SAM" id="MobiDB-lite"/>
    </source>
</evidence>
<dbReference type="Gene3D" id="1.25.40.10">
    <property type="entry name" value="Tetratricopeptide repeat domain"/>
    <property type="match status" value="1"/>
</dbReference>
<dbReference type="eggNOG" id="COG0457">
    <property type="taxonomic scope" value="Bacteria"/>
</dbReference>
<evidence type="ECO:0000256" key="1">
    <source>
        <dbReference type="SAM" id="Coils"/>
    </source>
</evidence>
<accession>A0A0H4X5V5</accession>
<dbReference type="AlphaFoldDB" id="A0A0H4X5V5"/>
<dbReference type="SUPFAM" id="SSF48452">
    <property type="entry name" value="TPR-like"/>
    <property type="match status" value="1"/>
</dbReference>
<feature type="coiled-coil region" evidence="1">
    <location>
        <begin position="353"/>
        <end position="419"/>
    </location>
</feature>
<gene>
    <name evidence="3" type="ORF">A176_006190</name>
</gene>
<evidence type="ECO:0000313" key="4">
    <source>
        <dbReference type="Proteomes" id="UP000009026"/>
    </source>
</evidence>
<proteinExistence type="predicted"/>
<organism evidence="3 4">
    <name type="scientific">Pseudomyxococcus hansupus</name>
    <dbReference type="NCBI Taxonomy" id="1297742"/>
    <lineage>
        <taxon>Bacteria</taxon>
        <taxon>Pseudomonadati</taxon>
        <taxon>Myxococcota</taxon>
        <taxon>Myxococcia</taxon>
        <taxon>Myxococcales</taxon>
        <taxon>Cystobacterineae</taxon>
        <taxon>Myxococcaceae</taxon>
        <taxon>Pseudomyxococcus</taxon>
    </lineage>
</organism>
<dbReference type="InterPro" id="IPR011990">
    <property type="entry name" value="TPR-like_helical_dom_sf"/>
</dbReference>
<name>A0A0H4X5V5_9BACT</name>
<sequence>MRGGARFSDAPRCPASPWKAASQEDVPSLHPVEAFPEDAGVNAFVRNPRPAPAPSRHWLGALALALAFVLAGCSAFSRAVKEGDLASQEQKWADAEAAYLRALAADPEASEVKVKLGKVRQAWSEVVLAEARSVHADGNLDGAMKLLVRALELNGDNGPARDLLSETLDARVAAGNVALKAERLQDARAEFDAVLSVAPDHSAAKRGVDGVQVAWAKRWFTTGGDLEKSGKLGNALVAYVRADQERVGATAARERAEAVRQKLRDEVAFLVVASPVEDRAGAPDVAQRLAAGRLASMLPTKLPLRVVTEAPEGREGVRLDLALERVLPLQVVEESQRTQRYLAGNRSVPNPRRAGYEGKLLQSERTLEDVERKQATALREYLRMQAELSMVRVAAERCRERERRECREALQECGEAARETRRGEFPSECNPSRCNAKSCVAEELLLVAKVAASLDKEKVLEAALDKAEGQRTEVQRHRDTTFREPITVEEPMYSEFVFDVQLHRLTVTASVTAVMRDLLKEQQVVAPNTHDYAVVHEDTAHKGYDRYGVLADPVQLRNELELRVEVGDKAVADLALKVKERFDAYRGKRVEDARRGMVRPGAEDVVETAVRALLLTADGLPQDILQPLGRARGLNRPEALVGL</sequence>
<reference evidence="3 4" key="1">
    <citation type="journal article" date="2016" name="PLoS ONE">
        <title>Complete Genome Sequence and Comparative Genomics of a Novel Myxobacterium Myxococcus hansupus.</title>
        <authorList>
            <person name="Sharma G."/>
            <person name="Narwani T."/>
            <person name="Subramanian S."/>
        </authorList>
    </citation>
    <scope>NUCLEOTIDE SEQUENCE [LARGE SCALE GENOMIC DNA]</scope>
    <source>
        <strain evidence="4">mixupus</strain>
    </source>
</reference>
<feature type="region of interest" description="Disordered" evidence="2">
    <location>
        <begin position="1"/>
        <end position="24"/>
    </location>
</feature>
<dbReference type="STRING" id="1297742.A176_006190"/>